<keyword evidence="1" id="KW-1133">Transmembrane helix</keyword>
<keyword evidence="1" id="KW-0812">Transmembrane</keyword>
<comment type="caution">
    <text evidence="2">The sequence shown here is derived from an EMBL/GenBank/DDBJ whole genome shotgun (WGS) entry which is preliminary data.</text>
</comment>
<organism evidence="2">
    <name type="scientific">marine sediment metagenome</name>
    <dbReference type="NCBI Taxonomy" id="412755"/>
    <lineage>
        <taxon>unclassified sequences</taxon>
        <taxon>metagenomes</taxon>
        <taxon>ecological metagenomes</taxon>
    </lineage>
</organism>
<dbReference type="EMBL" id="BARS01004942">
    <property type="protein sequence ID" value="GAF84942.1"/>
    <property type="molecule type" value="Genomic_DNA"/>
</dbReference>
<name>X0T9S5_9ZZZZ</name>
<proteinExistence type="predicted"/>
<dbReference type="AlphaFoldDB" id="X0T9S5"/>
<sequence>MELSGTKRWLLLAVIVVLVALLCYAIFRLYDYFGDFKEYEYLGAFLVAFISSITIFFPIPGIVIILAIAADPALNWALVALAAGIGGGLGEFTAYLAG</sequence>
<feature type="non-terminal residue" evidence="2">
    <location>
        <position position="98"/>
    </location>
</feature>
<evidence type="ECO:0008006" key="3">
    <source>
        <dbReference type="Google" id="ProtNLM"/>
    </source>
</evidence>
<evidence type="ECO:0000313" key="2">
    <source>
        <dbReference type="EMBL" id="GAF84942.1"/>
    </source>
</evidence>
<gene>
    <name evidence="2" type="ORF">S01H1_09672</name>
</gene>
<reference evidence="2" key="1">
    <citation type="journal article" date="2014" name="Front. Microbiol.">
        <title>High frequency of phylogenetically diverse reductive dehalogenase-homologous genes in deep subseafloor sedimentary metagenomes.</title>
        <authorList>
            <person name="Kawai M."/>
            <person name="Futagami T."/>
            <person name="Toyoda A."/>
            <person name="Takaki Y."/>
            <person name="Nishi S."/>
            <person name="Hori S."/>
            <person name="Arai W."/>
            <person name="Tsubouchi T."/>
            <person name="Morono Y."/>
            <person name="Uchiyama I."/>
            <person name="Ito T."/>
            <person name="Fujiyama A."/>
            <person name="Inagaki F."/>
            <person name="Takami H."/>
        </authorList>
    </citation>
    <scope>NUCLEOTIDE SEQUENCE</scope>
    <source>
        <strain evidence="2">Expedition CK06-06</strain>
    </source>
</reference>
<feature type="transmembrane region" description="Helical" evidence="1">
    <location>
        <begin position="9"/>
        <end position="30"/>
    </location>
</feature>
<feature type="transmembrane region" description="Helical" evidence="1">
    <location>
        <begin position="76"/>
        <end position="97"/>
    </location>
</feature>
<evidence type="ECO:0000256" key="1">
    <source>
        <dbReference type="SAM" id="Phobius"/>
    </source>
</evidence>
<accession>X0T9S5</accession>
<feature type="transmembrane region" description="Helical" evidence="1">
    <location>
        <begin position="42"/>
        <end position="69"/>
    </location>
</feature>
<protein>
    <recommendedName>
        <fullName evidence="3">DedA family protein</fullName>
    </recommendedName>
</protein>
<keyword evidence="1" id="KW-0472">Membrane</keyword>